<dbReference type="GO" id="GO:0016491">
    <property type="term" value="F:oxidoreductase activity"/>
    <property type="evidence" value="ECO:0007669"/>
    <property type="project" value="UniProtKB-KW"/>
</dbReference>
<feature type="transmembrane region" description="Helical" evidence="8">
    <location>
        <begin position="7"/>
        <end position="25"/>
    </location>
</feature>
<keyword evidence="6 8" id="KW-0472">Membrane</keyword>
<feature type="compositionally biased region" description="Polar residues" evidence="7">
    <location>
        <begin position="607"/>
        <end position="618"/>
    </location>
</feature>
<feature type="transmembrane region" description="Helical" evidence="8">
    <location>
        <begin position="699"/>
        <end position="725"/>
    </location>
</feature>
<feature type="transmembrane region" description="Helical" evidence="8">
    <location>
        <begin position="108"/>
        <end position="128"/>
    </location>
</feature>
<dbReference type="AlphaFoldDB" id="A0A9P6IMJ0"/>
<evidence type="ECO:0000259" key="9">
    <source>
        <dbReference type="PROSITE" id="PS51384"/>
    </source>
</evidence>
<dbReference type="PANTHER" id="PTHR11972">
    <property type="entry name" value="NADPH OXIDASE"/>
    <property type="match status" value="1"/>
</dbReference>
<feature type="transmembrane region" description="Helical" evidence="8">
    <location>
        <begin position="148"/>
        <end position="168"/>
    </location>
</feature>
<accession>A0A9P6IMJ0</accession>
<dbReference type="PANTHER" id="PTHR11972:SF69">
    <property type="entry name" value="FERRIC REDUCTION OXIDASE 6-RELATED"/>
    <property type="match status" value="1"/>
</dbReference>
<feature type="domain" description="FAD-binding FR-type" evidence="9">
    <location>
        <begin position="301"/>
        <end position="415"/>
    </location>
</feature>
<feature type="transmembrane region" description="Helical" evidence="8">
    <location>
        <begin position="45"/>
        <end position="66"/>
    </location>
</feature>
<feature type="transmembrane region" description="Helical" evidence="8">
    <location>
        <begin position="422"/>
        <end position="447"/>
    </location>
</feature>
<keyword evidence="4" id="KW-0560">Oxidoreductase</keyword>
<dbReference type="Proteomes" id="UP000749646">
    <property type="component" value="Unassembled WGS sequence"/>
</dbReference>
<evidence type="ECO:0000256" key="5">
    <source>
        <dbReference type="ARBA" id="ARBA00023065"/>
    </source>
</evidence>
<evidence type="ECO:0000256" key="7">
    <source>
        <dbReference type="SAM" id="MobiDB-lite"/>
    </source>
</evidence>
<evidence type="ECO:0000256" key="3">
    <source>
        <dbReference type="ARBA" id="ARBA00022989"/>
    </source>
</evidence>
<feature type="region of interest" description="Disordered" evidence="7">
    <location>
        <begin position="601"/>
        <end position="621"/>
    </location>
</feature>
<protein>
    <recommendedName>
        <fullName evidence="9">FAD-binding FR-type domain-containing protein</fullName>
    </recommendedName>
</protein>
<dbReference type="InterPro" id="IPR013130">
    <property type="entry name" value="Fe3_Rdtase_TM_dom"/>
</dbReference>
<keyword evidence="5" id="KW-0813">Transport</keyword>
<name>A0A9P6IMJ0_9FUNG</name>
<dbReference type="OrthoDB" id="10006946at2759"/>
<reference evidence="10" key="1">
    <citation type="journal article" date="2020" name="Fungal Divers.">
        <title>Resolving the Mortierellaceae phylogeny through synthesis of multi-gene phylogenetics and phylogenomics.</title>
        <authorList>
            <person name="Vandepol N."/>
            <person name="Liber J."/>
            <person name="Desiro A."/>
            <person name="Na H."/>
            <person name="Kennedy M."/>
            <person name="Barry K."/>
            <person name="Grigoriev I.V."/>
            <person name="Miller A.N."/>
            <person name="O'Donnell K."/>
            <person name="Stajich J.E."/>
            <person name="Bonito G."/>
        </authorList>
    </citation>
    <scope>NUCLEOTIDE SEQUENCE</scope>
    <source>
        <strain evidence="10">MES-2147</strain>
    </source>
</reference>
<comment type="subcellular location">
    <subcellularLocation>
        <location evidence="1">Membrane</location>
        <topology evidence="1">Multi-pass membrane protein</topology>
    </subcellularLocation>
</comment>
<dbReference type="SFLD" id="SFLDG01168">
    <property type="entry name" value="Ferric_reductase_subgroup_(FRE"/>
    <property type="match status" value="1"/>
</dbReference>
<feature type="transmembrane region" description="Helical" evidence="8">
    <location>
        <begin position="661"/>
        <end position="678"/>
    </location>
</feature>
<keyword evidence="5" id="KW-0406">Ion transport</keyword>
<dbReference type="PROSITE" id="PS51384">
    <property type="entry name" value="FAD_FR"/>
    <property type="match status" value="1"/>
</dbReference>
<feature type="transmembrane region" description="Helical" evidence="8">
    <location>
        <begin position="189"/>
        <end position="211"/>
    </location>
</feature>
<keyword evidence="2 8" id="KW-0812">Transmembrane</keyword>
<evidence type="ECO:0000313" key="11">
    <source>
        <dbReference type="Proteomes" id="UP000749646"/>
    </source>
</evidence>
<evidence type="ECO:0000256" key="1">
    <source>
        <dbReference type="ARBA" id="ARBA00004141"/>
    </source>
</evidence>
<evidence type="ECO:0000256" key="8">
    <source>
        <dbReference type="SAM" id="Phobius"/>
    </source>
</evidence>
<sequence>MVTLPSFSSLSIGACLAIFSGWMFADYFVLWKHRIQSHLVWNEMYLYWSIVCLLPILLGHFITLWGNYFRTSSQFQHSISMVTTPTHKKQQISLWERHDPSFGFTIKFWCLAGLITVMNIYWFVLTTILSRDAYVATYGVKEGNVRAISYGGSLAVLLDTSIILFLVLRRSMLHAIGFTYSEIIPLHRWLGVAILFWSTVHAGFYSTFLIMEGRFKSDIAFTDKTRGTRNMPGVFAWIGVVVMAFFAMPQFRRLVYPIFLYIHRAGTFVFFIGLIMHYPSYMIWYYMLPGFILFLIDRFVPKIIQARSISPLAICALNTDADIIRVKFSSSEPMKPYYPGDYITVQAPGMGHIYHPFTIASYWPEDPYSMVLYMRVMGESKLSWTKDLAKRCGNDDKPVIVRANVDGVFGDRRHDYLKSETMIIFVAGAAITTFMALIKAIAAQIAASSDPLRMQLHMICTFRTRSELHAYGSFLHQITRDPRFTSWLHVELYVSRPDKPKTLVGAHAHVIKNDIQVPGRTKKKDSKKNFLQRTGTRLKRALSGRTVIEIPTPAMTAMALQNSNEKSDKGEVGDVDLQRSNSAKSTAETLQESAERIYVSADAGGPSSPTTHTASVSMSIEEPRLEKPTKAIPLTYHEHALPTFQAASAESVSRRLATLDLLTSVFLVVVPLMFYYAMRTVHFEGPSQWCVDTKSKDKWTIFVCYWTYALVPGLAHTIVMLALGYTGISVARKVHLRHHQKRTKKKDVEAAPAGAADGVIATVALREENKQNLSVEDGNWDEGDVVYSRGRMDVRKVISNFVQQGVGKTEKGKEEGQGLATVFAGGPDGFVDMIERQVKKAGWTVEFHRETWAP</sequence>
<organism evidence="10 11">
    <name type="scientific">Modicella reniformis</name>
    <dbReference type="NCBI Taxonomy" id="1440133"/>
    <lineage>
        <taxon>Eukaryota</taxon>
        <taxon>Fungi</taxon>
        <taxon>Fungi incertae sedis</taxon>
        <taxon>Mucoromycota</taxon>
        <taxon>Mortierellomycotina</taxon>
        <taxon>Mortierellomycetes</taxon>
        <taxon>Mortierellales</taxon>
        <taxon>Mortierellaceae</taxon>
        <taxon>Modicella</taxon>
    </lineage>
</organism>
<dbReference type="Gene3D" id="3.40.50.80">
    <property type="entry name" value="Nucleotide-binding domain of ferredoxin-NADP reductase (FNR) module"/>
    <property type="match status" value="1"/>
</dbReference>
<evidence type="ECO:0000256" key="4">
    <source>
        <dbReference type="ARBA" id="ARBA00023002"/>
    </source>
</evidence>
<dbReference type="SFLD" id="SFLDS00052">
    <property type="entry name" value="Ferric_Reductase_Domain"/>
    <property type="match status" value="1"/>
</dbReference>
<dbReference type="SUPFAM" id="SSF63380">
    <property type="entry name" value="Riboflavin synthase domain-like"/>
    <property type="match status" value="1"/>
</dbReference>
<keyword evidence="11" id="KW-1185">Reference proteome</keyword>
<dbReference type="Pfam" id="PF01794">
    <property type="entry name" value="Ferric_reduct"/>
    <property type="match status" value="1"/>
</dbReference>
<dbReference type="InterPro" id="IPR017927">
    <property type="entry name" value="FAD-bd_FR_type"/>
</dbReference>
<dbReference type="CDD" id="cd06186">
    <property type="entry name" value="NOX_Duox_like_FAD_NADP"/>
    <property type="match status" value="1"/>
</dbReference>
<dbReference type="GO" id="GO:0006811">
    <property type="term" value="P:monoatomic ion transport"/>
    <property type="evidence" value="ECO:0007669"/>
    <property type="project" value="UniProtKB-KW"/>
</dbReference>
<evidence type="ECO:0000256" key="6">
    <source>
        <dbReference type="ARBA" id="ARBA00023136"/>
    </source>
</evidence>
<keyword evidence="3 8" id="KW-1133">Transmembrane helix</keyword>
<feature type="transmembrane region" description="Helical" evidence="8">
    <location>
        <begin position="254"/>
        <end position="276"/>
    </location>
</feature>
<feature type="transmembrane region" description="Helical" evidence="8">
    <location>
        <begin position="231"/>
        <end position="247"/>
    </location>
</feature>
<feature type="transmembrane region" description="Helical" evidence="8">
    <location>
        <begin position="282"/>
        <end position="300"/>
    </location>
</feature>
<dbReference type="InterPro" id="IPR050369">
    <property type="entry name" value="RBOH/FRE"/>
</dbReference>
<dbReference type="GO" id="GO:0005886">
    <property type="term" value="C:plasma membrane"/>
    <property type="evidence" value="ECO:0007669"/>
    <property type="project" value="TreeGrafter"/>
</dbReference>
<comment type="caution">
    <text evidence="10">The sequence shown here is derived from an EMBL/GenBank/DDBJ whole genome shotgun (WGS) entry which is preliminary data.</text>
</comment>
<evidence type="ECO:0000313" key="10">
    <source>
        <dbReference type="EMBL" id="KAF9939352.1"/>
    </source>
</evidence>
<dbReference type="InterPro" id="IPR017938">
    <property type="entry name" value="Riboflavin_synthase-like_b-brl"/>
</dbReference>
<proteinExistence type="predicted"/>
<dbReference type="InterPro" id="IPR039261">
    <property type="entry name" value="FNR_nucleotide-bd"/>
</dbReference>
<dbReference type="EMBL" id="JAAAHW010009535">
    <property type="protein sequence ID" value="KAF9939352.1"/>
    <property type="molecule type" value="Genomic_DNA"/>
</dbReference>
<gene>
    <name evidence="10" type="ORF">BGZ65_010737</name>
</gene>
<evidence type="ECO:0000256" key="2">
    <source>
        <dbReference type="ARBA" id="ARBA00022692"/>
    </source>
</evidence>